<dbReference type="GO" id="GO:0046872">
    <property type="term" value="F:metal ion binding"/>
    <property type="evidence" value="ECO:0007669"/>
    <property type="project" value="InterPro"/>
</dbReference>
<dbReference type="PANTHER" id="PTHR11496:SF102">
    <property type="entry name" value="ALCOHOL DEHYDROGENASE 4"/>
    <property type="match status" value="1"/>
</dbReference>
<dbReference type="InterPro" id="IPR039697">
    <property type="entry name" value="Alcohol_dehydrogenase_Fe"/>
</dbReference>
<gene>
    <name evidence="5" type="ORF">J3A84_09080</name>
</gene>
<reference evidence="5" key="1">
    <citation type="submission" date="2021-03" db="EMBL/GenBank/DDBJ databases">
        <title>Proteiniclasticum marinus sp. nov., isolated from tidal flat sediment.</title>
        <authorList>
            <person name="Namirimu T."/>
            <person name="Yang J.-A."/>
            <person name="Yang S.-H."/>
            <person name="Kim Y.-J."/>
            <person name="Kwon K.K."/>
        </authorList>
    </citation>
    <scope>NUCLEOTIDE SEQUENCE</scope>
    <source>
        <strain evidence="5">SCR006</strain>
    </source>
</reference>
<dbReference type="RefSeq" id="WP_207599697.1">
    <property type="nucleotide sequence ID" value="NZ_JAFNJU010000006.1"/>
</dbReference>
<evidence type="ECO:0000256" key="1">
    <source>
        <dbReference type="ARBA" id="ARBA00007358"/>
    </source>
</evidence>
<feature type="domain" description="Alcohol dehydrogenase iron-type/glycerol dehydrogenase GldA" evidence="3">
    <location>
        <begin position="11"/>
        <end position="169"/>
    </location>
</feature>
<dbReference type="Gene3D" id="3.40.50.1970">
    <property type="match status" value="1"/>
</dbReference>
<evidence type="ECO:0000259" key="4">
    <source>
        <dbReference type="Pfam" id="PF25137"/>
    </source>
</evidence>
<dbReference type="CDD" id="cd08180">
    <property type="entry name" value="PDD"/>
    <property type="match status" value="1"/>
</dbReference>
<dbReference type="Proteomes" id="UP000664218">
    <property type="component" value="Unassembled WGS sequence"/>
</dbReference>
<evidence type="ECO:0000313" key="5">
    <source>
        <dbReference type="EMBL" id="MBO1265178.1"/>
    </source>
</evidence>
<dbReference type="Pfam" id="PF00465">
    <property type="entry name" value="Fe-ADH"/>
    <property type="match status" value="1"/>
</dbReference>
<dbReference type="InterPro" id="IPR001670">
    <property type="entry name" value="ADH_Fe/GldA"/>
</dbReference>
<dbReference type="EMBL" id="JAFNJU010000006">
    <property type="protein sequence ID" value="MBO1265178.1"/>
    <property type="molecule type" value="Genomic_DNA"/>
</dbReference>
<evidence type="ECO:0000313" key="6">
    <source>
        <dbReference type="Proteomes" id="UP000664218"/>
    </source>
</evidence>
<sequence>MSRYEFQIKPNIWYGKYSLRKLYNVPFRKVCIVTDKSMVELGMLKPVISILNDLNISYRIFDEVEPDPSLETILSGLSHILVTKPDLLIAVGGGSVIDAAKAIIFFCLRVKEEVIKPDKIVKPFFVAVPTTSGTGSEVTSYSVITDRENNLKIPLKDKRMLPDVAVLDPVFTSTLPKKVIANAGIDVMTHAVEAYVSREHHEMSDFYALEAASKVSVHLRRMYDDISDDEARMEMHMASCYAGIAFENSGLGLNHGMAHALGAKFRLPHGLANALLMPHIIRYNKSEPIYGVEAEKRYASMAEAMRTSEGMAKGWEDSLINELKSLMKHVELPESIRDCGVEEKEFMEALPDMVKKAMNDFTTGSNPRKATPEDIVKIYISAYYGTEDIPY</sequence>
<evidence type="ECO:0000256" key="2">
    <source>
        <dbReference type="ARBA" id="ARBA00023002"/>
    </source>
</evidence>
<protein>
    <submittedName>
        <fullName evidence="5">Iron-containing alcohol dehydrogenase</fullName>
    </submittedName>
</protein>
<keyword evidence="2" id="KW-0560">Oxidoreductase</keyword>
<organism evidence="5 6">
    <name type="scientific">Proteiniclasticum aestuarii</name>
    <dbReference type="NCBI Taxonomy" id="2817862"/>
    <lineage>
        <taxon>Bacteria</taxon>
        <taxon>Bacillati</taxon>
        <taxon>Bacillota</taxon>
        <taxon>Clostridia</taxon>
        <taxon>Eubacteriales</taxon>
        <taxon>Clostridiaceae</taxon>
        <taxon>Proteiniclasticum</taxon>
    </lineage>
</organism>
<name>A0A939HDB0_9CLOT</name>
<dbReference type="GO" id="GO:0004022">
    <property type="term" value="F:alcohol dehydrogenase (NAD+) activity"/>
    <property type="evidence" value="ECO:0007669"/>
    <property type="project" value="TreeGrafter"/>
</dbReference>
<keyword evidence="6" id="KW-1185">Reference proteome</keyword>
<proteinExistence type="inferred from homology"/>
<evidence type="ECO:0000259" key="3">
    <source>
        <dbReference type="Pfam" id="PF00465"/>
    </source>
</evidence>
<dbReference type="FunFam" id="1.20.1090.10:FF:000001">
    <property type="entry name" value="Aldehyde-alcohol dehydrogenase"/>
    <property type="match status" value="1"/>
</dbReference>
<dbReference type="Pfam" id="PF25137">
    <property type="entry name" value="ADH_Fe_C"/>
    <property type="match status" value="1"/>
</dbReference>
<comment type="caution">
    <text evidence="5">The sequence shown here is derived from an EMBL/GenBank/DDBJ whole genome shotgun (WGS) entry which is preliminary data.</text>
</comment>
<dbReference type="PANTHER" id="PTHR11496">
    <property type="entry name" value="ALCOHOL DEHYDROGENASE"/>
    <property type="match status" value="1"/>
</dbReference>
<dbReference type="SUPFAM" id="SSF56796">
    <property type="entry name" value="Dehydroquinate synthase-like"/>
    <property type="match status" value="1"/>
</dbReference>
<accession>A0A939HDB0</accession>
<dbReference type="InterPro" id="IPR056798">
    <property type="entry name" value="ADH_Fe_C"/>
</dbReference>
<dbReference type="FunFam" id="3.40.50.1970:FF:000003">
    <property type="entry name" value="Alcohol dehydrogenase, iron-containing"/>
    <property type="match status" value="1"/>
</dbReference>
<dbReference type="Gene3D" id="1.20.1090.10">
    <property type="entry name" value="Dehydroquinate synthase-like - alpha domain"/>
    <property type="match status" value="1"/>
</dbReference>
<comment type="similarity">
    <text evidence="1">Belongs to the iron-containing alcohol dehydrogenase family.</text>
</comment>
<feature type="domain" description="Fe-containing alcohol dehydrogenase-like C-terminal" evidence="4">
    <location>
        <begin position="181"/>
        <end position="383"/>
    </location>
</feature>
<dbReference type="AlphaFoldDB" id="A0A939HDB0"/>